<dbReference type="SUPFAM" id="SSF81469">
    <property type="entry name" value="Bacterial aa3 type cytochrome c oxidase subunit IV"/>
    <property type="match status" value="1"/>
</dbReference>
<keyword evidence="1" id="KW-1133">Transmembrane helix</keyword>
<name>A0ABU1WWC5_SPHXE</name>
<proteinExistence type="predicted"/>
<keyword evidence="1" id="KW-0812">Transmembrane</keyword>
<dbReference type="Proteomes" id="UP001267638">
    <property type="component" value="Unassembled WGS sequence"/>
</dbReference>
<feature type="transmembrane region" description="Helical" evidence="1">
    <location>
        <begin position="20"/>
        <end position="39"/>
    </location>
</feature>
<keyword evidence="1" id="KW-0472">Membrane</keyword>
<evidence type="ECO:0000313" key="4">
    <source>
        <dbReference type="Proteomes" id="UP001267638"/>
    </source>
</evidence>
<organism evidence="3 4">
    <name type="scientific">Sphingobium xenophagum</name>
    <dbReference type="NCBI Taxonomy" id="121428"/>
    <lineage>
        <taxon>Bacteria</taxon>
        <taxon>Pseudomonadati</taxon>
        <taxon>Pseudomonadota</taxon>
        <taxon>Alphaproteobacteria</taxon>
        <taxon>Sphingomonadales</taxon>
        <taxon>Sphingomonadaceae</taxon>
        <taxon>Sphingobium</taxon>
    </lineage>
</organism>
<dbReference type="Pfam" id="PF07835">
    <property type="entry name" value="COX4_pro_2"/>
    <property type="match status" value="1"/>
</dbReference>
<accession>A0ABU1WWC5</accession>
<feature type="domain" description="Cytochrome c oxidase subunit IV bacterial aa3 type" evidence="2">
    <location>
        <begin position="12"/>
        <end position="37"/>
    </location>
</feature>
<evidence type="ECO:0000256" key="1">
    <source>
        <dbReference type="SAM" id="Phobius"/>
    </source>
</evidence>
<dbReference type="RefSeq" id="WP_310221654.1">
    <property type="nucleotide sequence ID" value="NZ_JAVDWV010000002.1"/>
</dbReference>
<evidence type="ECO:0000259" key="2">
    <source>
        <dbReference type="Pfam" id="PF07835"/>
    </source>
</evidence>
<gene>
    <name evidence="3" type="ORF">J2W40_000409</name>
</gene>
<sequence length="41" mass="4277">MTNDGNMKDATETYSGFVGLMKWGTIASVAIAAIVVLLISS</sequence>
<protein>
    <recommendedName>
        <fullName evidence="2">Cytochrome c oxidase subunit IV bacterial aa3 type domain-containing protein</fullName>
    </recommendedName>
</protein>
<dbReference type="InterPro" id="IPR012422">
    <property type="entry name" value="Cyt_c_oxidase_su4_bac-aa3"/>
</dbReference>
<dbReference type="EMBL" id="JAVDWV010000002">
    <property type="protein sequence ID" value="MDR7153612.1"/>
    <property type="molecule type" value="Genomic_DNA"/>
</dbReference>
<evidence type="ECO:0000313" key="3">
    <source>
        <dbReference type="EMBL" id="MDR7153612.1"/>
    </source>
</evidence>
<reference evidence="3 4" key="1">
    <citation type="submission" date="2023-07" db="EMBL/GenBank/DDBJ databases">
        <title>Sorghum-associated microbial communities from plants grown in Nebraska, USA.</title>
        <authorList>
            <person name="Schachtman D."/>
        </authorList>
    </citation>
    <scope>NUCLEOTIDE SEQUENCE [LARGE SCALE GENOMIC DNA]</scope>
    <source>
        <strain evidence="3 4">4256</strain>
    </source>
</reference>
<dbReference type="Gene3D" id="1.20.5.160">
    <property type="entry name" value="Bacterial aa3 type cytochrome c oxidase subunit IV"/>
    <property type="match status" value="1"/>
</dbReference>
<keyword evidence="4" id="KW-1185">Reference proteome</keyword>
<comment type="caution">
    <text evidence="3">The sequence shown here is derived from an EMBL/GenBank/DDBJ whole genome shotgun (WGS) entry which is preliminary data.</text>
</comment>
<dbReference type="InterPro" id="IPR036596">
    <property type="entry name" value="Cyt-C_aa3_sf"/>
</dbReference>